<dbReference type="EC" id="3.5.1.44" evidence="6"/>
<protein>
    <recommendedName>
        <fullName evidence="6">Protein-glutamate methylesterase/protein-glutamine glutaminase</fullName>
        <ecNumber evidence="6">3.1.1.61</ecNumber>
        <ecNumber evidence="6">3.5.1.44</ecNumber>
    </recommendedName>
</protein>
<comment type="function">
    <text evidence="6">Involved in chemotaxis. Part of a chemotaxis signal transduction system that modulates chemotaxis in response to various stimuli. Catalyzes the demethylation of specific methylglutamate residues introduced into the chemoreceptors (methyl-accepting chemotaxis proteins or MCP) by CheR. Also mediates the irreversible deamidation of specific glutamine residues to glutamic acid.</text>
</comment>
<feature type="active site" evidence="6 7">
    <location>
        <position position="325"/>
    </location>
</feature>
<evidence type="ECO:0000256" key="2">
    <source>
        <dbReference type="ARBA" id="ARBA00022500"/>
    </source>
</evidence>
<organism evidence="12 13">
    <name type="scientific">Pseudoalteromonas citrea</name>
    <dbReference type="NCBI Taxonomy" id="43655"/>
    <lineage>
        <taxon>Bacteria</taxon>
        <taxon>Pseudomonadati</taxon>
        <taxon>Pseudomonadota</taxon>
        <taxon>Gammaproteobacteria</taxon>
        <taxon>Alteromonadales</taxon>
        <taxon>Pseudoalteromonadaceae</taxon>
        <taxon>Pseudoalteromonas</taxon>
    </lineage>
</organism>
<dbReference type="HAMAP" id="MF_00099">
    <property type="entry name" value="CheB_chemtxs"/>
    <property type="match status" value="1"/>
</dbReference>
<evidence type="ECO:0000259" key="11">
    <source>
        <dbReference type="PROSITE" id="PS50122"/>
    </source>
</evidence>
<reference evidence="12" key="1">
    <citation type="journal article" date="2012" name="J. Bacteriol.">
        <title>Genome sequences of type strains of seven species of the marine bacterium Pseudoalteromonas.</title>
        <authorList>
            <person name="Xie B.B."/>
            <person name="Shu Y.L."/>
            <person name="Qin Q.L."/>
            <person name="Rong J.C."/>
            <person name="Zhang X.Y."/>
            <person name="Chen X.L."/>
            <person name="Shi M."/>
            <person name="He H.L."/>
            <person name="Zhou B.C."/>
            <person name="Zhang Y.Z."/>
        </authorList>
    </citation>
    <scope>NUCLEOTIDE SEQUENCE</scope>
    <source>
        <strain evidence="12">DSM 8771</strain>
    </source>
</reference>
<dbReference type="PANTHER" id="PTHR42872:SF3">
    <property type="entry name" value="PROTEIN-GLUTAMATE METHYLESTERASE_PROTEIN-GLUTAMINE GLUTAMINASE 1"/>
    <property type="match status" value="1"/>
</dbReference>
<dbReference type="InterPro" id="IPR001789">
    <property type="entry name" value="Sig_transdc_resp-reg_receiver"/>
</dbReference>
<keyword evidence="3 6" id="KW-0597">Phosphoprotein</keyword>
<keyword evidence="1 6" id="KW-0963">Cytoplasm</keyword>
<dbReference type="InterPro" id="IPR011006">
    <property type="entry name" value="CheY-like_superfamily"/>
</dbReference>
<feature type="region of interest" description="Disordered" evidence="9">
    <location>
        <begin position="137"/>
        <end position="186"/>
    </location>
</feature>
<evidence type="ECO:0000256" key="5">
    <source>
        <dbReference type="ARBA" id="ARBA00048267"/>
    </source>
</evidence>
<feature type="modified residue" description="4-aspartylphosphate" evidence="6 8">
    <location>
        <position position="55"/>
    </location>
</feature>
<dbReference type="SUPFAM" id="SSF52172">
    <property type="entry name" value="CheY-like"/>
    <property type="match status" value="1"/>
</dbReference>
<evidence type="ECO:0000256" key="3">
    <source>
        <dbReference type="ARBA" id="ARBA00022553"/>
    </source>
</evidence>
<dbReference type="InterPro" id="IPR008248">
    <property type="entry name" value="CheB-like"/>
</dbReference>
<dbReference type="GO" id="GO:0008984">
    <property type="term" value="F:protein-glutamate methylesterase activity"/>
    <property type="evidence" value="ECO:0007669"/>
    <property type="project" value="UniProtKB-UniRule"/>
</dbReference>
<dbReference type="PANTHER" id="PTHR42872">
    <property type="entry name" value="PROTEIN-GLUTAMATE METHYLESTERASE/PROTEIN-GLUTAMINE GLUTAMINASE"/>
    <property type="match status" value="1"/>
</dbReference>
<keyword evidence="2 6" id="KW-0145">Chemotaxis</keyword>
<comment type="catalytic activity">
    <reaction evidence="6">
        <text>L-glutaminyl-[protein] + H2O = L-glutamyl-[protein] + NH4(+)</text>
        <dbReference type="Rhea" id="RHEA:16441"/>
        <dbReference type="Rhea" id="RHEA-COMP:10207"/>
        <dbReference type="Rhea" id="RHEA-COMP:10208"/>
        <dbReference type="ChEBI" id="CHEBI:15377"/>
        <dbReference type="ChEBI" id="CHEBI:28938"/>
        <dbReference type="ChEBI" id="CHEBI:29973"/>
        <dbReference type="ChEBI" id="CHEBI:30011"/>
        <dbReference type="EC" id="3.5.1.44"/>
    </reaction>
</comment>
<sequence>MAVKVLVVDDSSFFRRRVSEILEKDSDIKVIDFAVNGQDAVEKAAKLRPDVITMDVEMPVMDGISAVKAIMKANPTPILMFSSLTREGAGATLDALDAGAVDFLPKKFEDIARNSEEAIKSLQTKVKEIGRRRMPRIAPTTTATRTPLTDNASRLNTRQTKPSVAQPDRSFNRAAAPTSSSNAGSAKASGKRYQLVAIGTSTGGPVALQTILTQLPANFPHPILLIQHMPAAFTPAFAGRLDSLCKIKVQEAKNGDRLVPGVAYLAPGGQQMMVEARGGSKTLKVFEDDSPRITYKPSVDITFASAAKAYQGDVLAVVLTGMGADGRDGARMLKQAGATIWAQDEKTCVVYGMPQAVANAGLSTESLALQDVATRVTKEVGC</sequence>
<name>A0AAD4FT01_9GAMM</name>
<evidence type="ECO:0000256" key="7">
    <source>
        <dbReference type="PROSITE-ProRule" id="PRU00050"/>
    </source>
</evidence>
<dbReference type="Gene3D" id="3.40.50.2300">
    <property type="match status" value="1"/>
</dbReference>
<dbReference type="InterPro" id="IPR035909">
    <property type="entry name" value="CheB_C"/>
</dbReference>
<accession>A0AAD4FT01</accession>
<dbReference type="EC" id="3.1.1.61" evidence="6"/>
<dbReference type="GO" id="GO:0005737">
    <property type="term" value="C:cytoplasm"/>
    <property type="evidence" value="ECO:0007669"/>
    <property type="project" value="UniProtKB-SubCell"/>
</dbReference>
<dbReference type="FunFam" id="3.40.50.180:FF:000001">
    <property type="entry name" value="Protein-glutamate methylesterase/protein-glutamine glutaminase"/>
    <property type="match status" value="1"/>
</dbReference>
<dbReference type="Gene3D" id="3.40.50.180">
    <property type="entry name" value="Methylesterase CheB, C-terminal domain"/>
    <property type="match status" value="1"/>
</dbReference>
<dbReference type="Proteomes" id="UP000016487">
    <property type="component" value="Unassembled WGS sequence"/>
</dbReference>
<comment type="catalytic activity">
    <reaction evidence="5 6">
        <text>[protein]-L-glutamate 5-O-methyl ester + H2O = L-glutamyl-[protein] + methanol + H(+)</text>
        <dbReference type="Rhea" id="RHEA:23236"/>
        <dbReference type="Rhea" id="RHEA-COMP:10208"/>
        <dbReference type="Rhea" id="RHEA-COMP:10311"/>
        <dbReference type="ChEBI" id="CHEBI:15377"/>
        <dbReference type="ChEBI" id="CHEBI:15378"/>
        <dbReference type="ChEBI" id="CHEBI:17790"/>
        <dbReference type="ChEBI" id="CHEBI:29973"/>
        <dbReference type="ChEBI" id="CHEBI:82795"/>
        <dbReference type="EC" id="3.1.1.61"/>
    </reaction>
</comment>
<evidence type="ECO:0000256" key="1">
    <source>
        <dbReference type="ARBA" id="ARBA00022490"/>
    </source>
</evidence>
<dbReference type="CDD" id="cd17541">
    <property type="entry name" value="REC_CheB-like"/>
    <property type="match status" value="1"/>
</dbReference>
<dbReference type="CDD" id="cd16432">
    <property type="entry name" value="CheB_Rec"/>
    <property type="match status" value="1"/>
</dbReference>
<reference evidence="12" key="2">
    <citation type="submission" date="2015-03" db="EMBL/GenBank/DDBJ databases">
        <title>Genome sequence of Pseudoalteromonas citrea.</title>
        <authorList>
            <person name="Xie B.-B."/>
            <person name="Rong J.-C."/>
            <person name="Qin Q.-L."/>
            <person name="Zhang Y.-Z."/>
        </authorList>
    </citation>
    <scope>NUCLEOTIDE SEQUENCE</scope>
    <source>
        <strain evidence="12">DSM 8771</strain>
    </source>
</reference>
<evidence type="ECO:0000256" key="6">
    <source>
        <dbReference type="HAMAP-Rule" id="MF_00099"/>
    </source>
</evidence>
<feature type="compositionally biased region" description="Polar residues" evidence="9">
    <location>
        <begin position="148"/>
        <end position="163"/>
    </location>
</feature>
<feature type="active site" evidence="6 7">
    <location>
        <position position="228"/>
    </location>
</feature>
<evidence type="ECO:0000256" key="4">
    <source>
        <dbReference type="ARBA" id="ARBA00022801"/>
    </source>
</evidence>
<dbReference type="RefSeq" id="WP_010364886.1">
    <property type="nucleotide sequence ID" value="NZ_AHBZ03000014.1"/>
</dbReference>
<dbReference type="GO" id="GO:0006935">
    <property type="term" value="P:chemotaxis"/>
    <property type="evidence" value="ECO:0007669"/>
    <property type="project" value="UniProtKB-UniRule"/>
</dbReference>
<dbReference type="FunFam" id="3.40.50.2300:FF:000077">
    <property type="entry name" value="Chemotaxis response regulator"/>
    <property type="match status" value="1"/>
</dbReference>
<dbReference type="AlphaFoldDB" id="A0AAD4FT01"/>
<comment type="similarity">
    <text evidence="6">Belongs to the CheB family.</text>
</comment>
<evidence type="ECO:0000313" key="12">
    <source>
        <dbReference type="EMBL" id="KAF7774084.1"/>
    </source>
</evidence>
<dbReference type="PROSITE" id="PS50122">
    <property type="entry name" value="CHEB"/>
    <property type="match status" value="1"/>
</dbReference>
<comment type="caution">
    <text evidence="12">The sequence shown here is derived from an EMBL/GenBank/DDBJ whole genome shotgun (WGS) entry which is preliminary data.</text>
</comment>
<comment type="domain">
    <text evidence="6">Contains a C-terminal catalytic domain, and an N-terminal region which modulates catalytic activity.</text>
</comment>
<feature type="compositionally biased region" description="Low complexity" evidence="9">
    <location>
        <begin position="137"/>
        <end position="147"/>
    </location>
</feature>
<dbReference type="PROSITE" id="PS50110">
    <property type="entry name" value="RESPONSE_REGULATORY"/>
    <property type="match status" value="1"/>
</dbReference>
<evidence type="ECO:0000259" key="10">
    <source>
        <dbReference type="PROSITE" id="PS50110"/>
    </source>
</evidence>
<dbReference type="EMBL" id="AHBZ03000014">
    <property type="protein sequence ID" value="KAF7774084.1"/>
    <property type="molecule type" value="Genomic_DNA"/>
</dbReference>
<dbReference type="NCBIfam" id="NF001965">
    <property type="entry name" value="PRK00742.1"/>
    <property type="match status" value="1"/>
</dbReference>
<proteinExistence type="inferred from homology"/>
<dbReference type="PIRSF" id="PIRSF000876">
    <property type="entry name" value="RR_chemtxs_CheB"/>
    <property type="match status" value="1"/>
</dbReference>
<feature type="active site" evidence="6 7">
    <location>
        <position position="201"/>
    </location>
</feature>
<evidence type="ECO:0000256" key="9">
    <source>
        <dbReference type="SAM" id="MobiDB-lite"/>
    </source>
</evidence>
<dbReference type="GO" id="GO:0050568">
    <property type="term" value="F:protein-glutamine glutaminase activity"/>
    <property type="evidence" value="ECO:0007669"/>
    <property type="project" value="UniProtKB-UniRule"/>
</dbReference>
<keyword evidence="4 6" id="KW-0378">Hydrolase</keyword>
<gene>
    <name evidence="6 12" type="primary">cheB</name>
    <name evidence="12" type="ORF">PCIT_a0475</name>
</gene>
<dbReference type="SUPFAM" id="SSF52738">
    <property type="entry name" value="Methylesterase CheB, C-terminal domain"/>
    <property type="match status" value="1"/>
</dbReference>
<dbReference type="Pfam" id="PF01339">
    <property type="entry name" value="CheB_methylest"/>
    <property type="match status" value="1"/>
</dbReference>
<dbReference type="GO" id="GO:0000156">
    <property type="term" value="F:phosphorelay response regulator activity"/>
    <property type="evidence" value="ECO:0007669"/>
    <property type="project" value="InterPro"/>
</dbReference>
<feature type="domain" description="Response regulatory" evidence="10">
    <location>
        <begin position="4"/>
        <end position="121"/>
    </location>
</feature>
<comment type="PTM">
    <text evidence="6">Phosphorylated by CheA. Phosphorylation of the N-terminal regulatory domain activates the methylesterase activity.</text>
</comment>
<dbReference type="InterPro" id="IPR000673">
    <property type="entry name" value="Sig_transdc_resp-reg_Me-estase"/>
</dbReference>
<dbReference type="Pfam" id="PF00072">
    <property type="entry name" value="Response_reg"/>
    <property type="match status" value="1"/>
</dbReference>
<feature type="domain" description="CheB-type methylesterase" evidence="11">
    <location>
        <begin position="189"/>
        <end position="382"/>
    </location>
</feature>
<evidence type="ECO:0000256" key="8">
    <source>
        <dbReference type="PROSITE-ProRule" id="PRU00169"/>
    </source>
</evidence>
<evidence type="ECO:0000313" key="13">
    <source>
        <dbReference type="Proteomes" id="UP000016487"/>
    </source>
</evidence>
<dbReference type="SMART" id="SM00448">
    <property type="entry name" value="REC"/>
    <property type="match status" value="1"/>
</dbReference>
<comment type="subcellular location">
    <subcellularLocation>
        <location evidence="6">Cytoplasm</location>
    </subcellularLocation>
</comment>